<keyword evidence="1" id="KW-0863">Zinc-finger</keyword>
<proteinExistence type="predicted"/>
<gene>
    <name evidence="4" type="ORF">R3W88_001098</name>
</gene>
<feature type="compositionally biased region" description="Polar residues" evidence="2">
    <location>
        <begin position="16"/>
        <end position="31"/>
    </location>
</feature>
<sequence>MTKDNKKAITCNYEYSQQKSSGGNHLQYQQRSTTPAPSSASTPSPKFRQDQKGRASCSKSQGSSSGNMTYPTCPKCGKNHPGECITGKEGCFGCGQSSHRLRDCPSARQGQGGNNNKAQSTIPAAPTGHPSQ</sequence>
<reference evidence="4 5" key="1">
    <citation type="submission" date="2023-10" db="EMBL/GenBank/DDBJ databases">
        <title>Genome-Wide Identification Analysis in wild type Solanum Pinnatisectum Reveals Some Genes Defensing Phytophthora Infestans.</title>
        <authorList>
            <person name="Sun C."/>
        </authorList>
    </citation>
    <scope>NUCLEOTIDE SEQUENCE [LARGE SCALE GENOMIC DNA]</scope>
    <source>
        <strain evidence="4">LQN</strain>
        <tissue evidence="4">Leaf</tissue>
    </source>
</reference>
<evidence type="ECO:0000313" key="5">
    <source>
        <dbReference type="Proteomes" id="UP001311915"/>
    </source>
</evidence>
<comment type="caution">
    <text evidence="4">The sequence shown here is derived from an EMBL/GenBank/DDBJ whole genome shotgun (WGS) entry which is preliminary data.</text>
</comment>
<protein>
    <recommendedName>
        <fullName evidence="3">CCHC-type domain-containing protein</fullName>
    </recommendedName>
</protein>
<keyword evidence="1" id="KW-0862">Zinc</keyword>
<dbReference type="EMBL" id="JAWPEI010000001">
    <property type="protein sequence ID" value="KAK4737401.1"/>
    <property type="molecule type" value="Genomic_DNA"/>
</dbReference>
<dbReference type="InterPro" id="IPR001878">
    <property type="entry name" value="Znf_CCHC"/>
</dbReference>
<feature type="compositionally biased region" description="Low complexity" evidence="2">
    <location>
        <begin position="56"/>
        <end position="65"/>
    </location>
</feature>
<feature type="compositionally biased region" description="Low complexity" evidence="2">
    <location>
        <begin position="32"/>
        <end position="45"/>
    </location>
</feature>
<feature type="region of interest" description="Disordered" evidence="2">
    <location>
        <begin position="16"/>
        <end position="72"/>
    </location>
</feature>
<dbReference type="GO" id="GO:0003676">
    <property type="term" value="F:nucleic acid binding"/>
    <property type="evidence" value="ECO:0007669"/>
    <property type="project" value="InterPro"/>
</dbReference>
<evidence type="ECO:0000259" key="3">
    <source>
        <dbReference type="PROSITE" id="PS50158"/>
    </source>
</evidence>
<accession>A0AAV9MI21</accession>
<organism evidence="4 5">
    <name type="scientific">Solanum pinnatisectum</name>
    <name type="common">tansyleaf nightshade</name>
    <dbReference type="NCBI Taxonomy" id="50273"/>
    <lineage>
        <taxon>Eukaryota</taxon>
        <taxon>Viridiplantae</taxon>
        <taxon>Streptophyta</taxon>
        <taxon>Embryophyta</taxon>
        <taxon>Tracheophyta</taxon>
        <taxon>Spermatophyta</taxon>
        <taxon>Magnoliopsida</taxon>
        <taxon>eudicotyledons</taxon>
        <taxon>Gunneridae</taxon>
        <taxon>Pentapetalae</taxon>
        <taxon>asterids</taxon>
        <taxon>lamiids</taxon>
        <taxon>Solanales</taxon>
        <taxon>Solanaceae</taxon>
        <taxon>Solanoideae</taxon>
        <taxon>Solaneae</taxon>
        <taxon>Solanum</taxon>
    </lineage>
</organism>
<keyword evidence="1" id="KW-0479">Metal-binding</keyword>
<evidence type="ECO:0000313" key="4">
    <source>
        <dbReference type="EMBL" id="KAK4737401.1"/>
    </source>
</evidence>
<keyword evidence="5" id="KW-1185">Reference proteome</keyword>
<feature type="region of interest" description="Disordered" evidence="2">
    <location>
        <begin position="102"/>
        <end position="132"/>
    </location>
</feature>
<dbReference type="AlphaFoldDB" id="A0AAV9MI21"/>
<dbReference type="GO" id="GO:0008270">
    <property type="term" value="F:zinc ion binding"/>
    <property type="evidence" value="ECO:0007669"/>
    <property type="project" value="UniProtKB-KW"/>
</dbReference>
<dbReference type="Gene3D" id="4.10.60.10">
    <property type="entry name" value="Zinc finger, CCHC-type"/>
    <property type="match status" value="1"/>
</dbReference>
<name>A0AAV9MI21_9SOLN</name>
<feature type="domain" description="CCHC-type" evidence="3">
    <location>
        <begin position="91"/>
        <end position="106"/>
    </location>
</feature>
<evidence type="ECO:0000256" key="2">
    <source>
        <dbReference type="SAM" id="MobiDB-lite"/>
    </source>
</evidence>
<dbReference type="Proteomes" id="UP001311915">
    <property type="component" value="Unassembled WGS sequence"/>
</dbReference>
<evidence type="ECO:0000256" key="1">
    <source>
        <dbReference type="PROSITE-ProRule" id="PRU00047"/>
    </source>
</evidence>
<dbReference type="PROSITE" id="PS50158">
    <property type="entry name" value="ZF_CCHC"/>
    <property type="match status" value="1"/>
</dbReference>